<evidence type="ECO:0000313" key="2">
    <source>
        <dbReference type="EMBL" id="RTI16368.1"/>
    </source>
</evidence>
<dbReference type="Proteomes" id="UP000287306">
    <property type="component" value="Unassembled WGS sequence"/>
</dbReference>
<evidence type="ECO:0000313" key="4">
    <source>
        <dbReference type="Proteomes" id="UP000287306"/>
    </source>
</evidence>
<proteinExistence type="predicted"/>
<reference evidence="3 4" key="1">
    <citation type="journal article" date="2019" name="Extremophiles">
        <title>Biogeography of thermophiles and predominance of Thermus scotoductus in domestic water heaters.</title>
        <authorList>
            <person name="Wilpiszeski R.L."/>
            <person name="Zhang Z."/>
            <person name="House C.H."/>
        </authorList>
    </citation>
    <scope>NUCLEOTIDE SEQUENCE [LARGE SCALE GENOMIC DNA]</scope>
    <source>
        <strain evidence="2 3">14_S14</strain>
        <strain evidence="1 4">25_S25</strain>
    </source>
</reference>
<dbReference type="Proteomes" id="UP000287155">
    <property type="component" value="Unassembled WGS sequence"/>
</dbReference>
<accession>A0A430V1H8</accession>
<comment type="caution">
    <text evidence="2">The sequence shown here is derived from an EMBL/GenBank/DDBJ whole genome shotgun (WGS) entry which is preliminary data.</text>
</comment>
<gene>
    <name evidence="2" type="ORF">CSW27_03820</name>
    <name evidence="1" type="ORF">CSW38_07420</name>
</gene>
<dbReference type="PROSITE" id="PS51257">
    <property type="entry name" value="PROKAR_LIPOPROTEIN"/>
    <property type="match status" value="1"/>
</dbReference>
<protein>
    <recommendedName>
        <fullName evidence="5">Lipoprotein</fullName>
    </recommendedName>
</protein>
<organism evidence="2 3">
    <name type="scientific">Thermus scotoductus</name>
    <dbReference type="NCBI Taxonomy" id="37636"/>
    <lineage>
        <taxon>Bacteria</taxon>
        <taxon>Thermotogati</taxon>
        <taxon>Deinococcota</taxon>
        <taxon>Deinococci</taxon>
        <taxon>Thermales</taxon>
        <taxon>Thermaceae</taxon>
        <taxon>Thermus</taxon>
    </lineage>
</organism>
<dbReference type="EMBL" id="PELY01000216">
    <property type="protein sequence ID" value="RTH25694.1"/>
    <property type="molecule type" value="Genomic_DNA"/>
</dbReference>
<evidence type="ECO:0000313" key="1">
    <source>
        <dbReference type="EMBL" id="RTH25694.1"/>
    </source>
</evidence>
<dbReference type="AlphaFoldDB" id="A0A430V1H8"/>
<evidence type="ECO:0000313" key="3">
    <source>
        <dbReference type="Proteomes" id="UP000287155"/>
    </source>
</evidence>
<name>A0A430V1H8_THESC</name>
<sequence length="188" mass="21026">MEMRVILLGLGLLLAGCFQDPTAQAKRLLGQHVSPGAAEEEAYRMACAFAFMQSDTVQAELSQIVGTENSILPELITSPKIASFLEQSGGDSKALLLGIYQDLETVYRAQNKACEVLQREWRFFQEDKDLWMAGVEIEVEEPLTGIPEKVFVPCYEVRLDWGTVEEQTPGTCLWYWVAKLESFKEGGP</sequence>
<dbReference type="EMBL" id="PEMJ01000087">
    <property type="protein sequence ID" value="RTI16368.1"/>
    <property type="molecule type" value="Genomic_DNA"/>
</dbReference>
<evidence type="ECO:0008006" key="5">
    <source>
        <dbReference type="Google" id="ProtNLM"/>
    </source>
</evidence>